<organism evidence="1 2">
    <name type="scientific">Apiospora marii</name>
    <dbReference type="NCBI Taxonomy" id="335849"/>
    <lineage>
        <taxon>Eukaryota</taxon>
        <taxon>Fungi</taxon>
        <taxon>Dikarya</taxon>
        <taxon>Ascomycota</taxon>
        <taxon>Pezizomycotina</taxon>
        <taxon>Sordariomycetes</taxon>
        <taxon>Xylariomycetidae</taxon>
        <taxon>Amphisphaeriales</taxon>
        <taxon>Apiosporaceae</taxon>
        <taxon>Apiospora</taxon>
    </lineage>
</organism>
<name>A0ABR1R0E9_9PEZI</name>
<dbReference type="EMBL" id="JAQQWI010000024">
    <property type="protein sequence ID" value="KAK7994449.1"/>
    <property type="molecule type" value="Genomic_DNA"/>
</dbReference>
<sequence>MNAADDQRDQRDARLASEETLHLLSTLGWEVAPTKSTKQTEYGTAGPFFSLEGSDELFASTCYHVLLPELEKPKSIKAGKAGPQVSQACPWRVTRALSYMQTVLKRYEGSPTIMGAVEEVKRYDEWLKSRSGPQPQEPLQPERARANVYKYMSSIHTALDTIYDDKPPGKDNEIIRGSGLKKRLIGNVYAAPEYEVVGTNGVISDPKSRGFLNDWALVKLNKEKFKKASNKMYLGKEGLDTFRQDGLDSAPELTETQHDALEREINSNNGFVRMNGQIANIQPDIPKQGKSGIPCIRVFKRGASTNLSFGVTNSIEACVRGTRYARDIRRDHRGEWKKMGSSCSWELLVLPFSNQMLQCDRGTGPPRNIFSTGGDSGAAVLDQYGNFIGQLVSGGPSGPSTDFYKPNNERTWRGQVEGSGDPGEPTIHESGKLPHEVVPEREPETLKAAMDVSFVHMSGPMMTDIQRWVGSKPSLFKS</sequence>
<gene>
    <name evidence="1" type="ORF">PG991_016037</name>
</gene>
<proteinExistence type="predicted"/>
<evidence type="ECO:0000313" key="1">
    <source>
        <dbReference type="EMBL" id="KAK7994449.1"/>
    </source>
</evidence>
<reference evidence="1 2" key="1">
    <citation type="submission" date="2023-01" db="EMBL/GenBank/DDBJ databases">
        <title>Analysis of 21 Apiospora genomes using comparative genomics revels a genus with tremendous synthesis potential of carbohydrate active enzymes and secondary metabolites.</title>
        <authorList>
            <person name="Sorensen T."/>
        </authorList>
    </citation>
    <scope>NUCLEOTIDE SEQUENCE [LARGE SCALE GENOMIC DNA]</scope>
    <source>
        <strain evidence="1 2">CBS 20057</strain>
    </source>
</reference>
<comment type="caution">
    <text evidence="1">The sequence shown here is derived from an EMBL/GenBank/DDBJ whole genome shotgun (WGS) entry which is preliminary data.</text>
</comment>
<keyword evidence="2" id="KW-1185">Reference proteome</keyword>
<protein>
    <submittedName>
        <fullName evidence="1">Uncharacterized protein</fullName>
    </submittedName>
</protein>
<evidence type="ECO:0000313" key="2">
    <source>
        <dbReference type="Proteomes" id="UP001396898"/>
    </source>
</evidence>
<dbReference type="Proteomes" id="UP001396898">
    <property type="component" value="Unassembled WGS sequence"/>
</dbReference>
<accession>A0ABR1R0E9</accession>